<dbReference type="FunFam" id="3.30.1320.10:FF:000008">
    <property type="entry name" value="30S ribosomal protein S16"/>
    <property type="match status" value="1"/>
</dbReference>
<name>A0A160DTE3_9GAMM</name>
<dbReference type="GO" id="GO:0005737">
    <property type="term" value="C:cytoplasm"/>
    <property type="evidence" value="ECO:0007669"/>
    <property type="project" value="UniProtKB-ARBA"/>
</dbReference>
<dbReference type="STRING" id="1300342.I596_1614"/>
<dbReference type="Pfam" id="PF00886">
    <property type="entry name" value="Ribosomal_S16"/>
    <property type="match status" value="1"/>
</dbReference>
<organism evidence="4 5">
    <name type="scientific">Dokdonella koreensis DS-123</name>
    <dbReference type="NCBI Taxonomy" id="1300342"/>
    <lineage>
        <taxon>Bacteria</taxon>
        <taxon>Pseudomonadati</taxon>
        <taxon>Pseudomonadota</taxon>
        <taxon>Gammaproteobacteria</taxon>
        <taxon>Lysobacterales</taxon>
        <taxon>Rhodanobacteraceae</taxon>
        <taxon>Dokdonella</taxon>
    </lineage>
</organism>
<evidence type="ECO:0000256" key="3">
    <source>
        <dbReference type="HAMAP-Rule" id="MF_00385"/>
    </source>
</evidence>
<keyword evidence="1 3" id="KW-0689">Ribosomal protein</keyword>
<protein>
    <recommendedName>
        <fullName evidence="3">Small ribosomal subunit protein bS16</fullName>
    </recommendedName>
</protein>
<dbReference type="PANTHER" id="PTHR12919">
    <property type="entry name" value="30S RIBOSOMAL PROTEIN S16"/>
    <property type="match status" value="1"/>
</dbReference>
<dbReference type="PROSITE" id="PS00732">
    <property type="entry name" value="RIBOSOMAL_S16"/>
    <property type="match status" value="1"/>
</dbReference>
<dbReference type="NCBIfam" id="TIGR00002">
    <property type="entry name" value="S16"/>
    <property type="match status" value="1"/>
</dbReference>
<dbReference type="GO" id="GO:0015935">
    <property type="term" value="C:small ribosomal subunit"/>
    <property type="evidence" value="ECO:0007669"/>
    <property type="project" value="TreeGrafter"/>
</dbReference>
<accession>A0A160DTE3</accession>
<dbReference type="EMBL" id="CP015249">
    <property type="protein sequence ID" value="ANB17638.1"/>
    <property type="molecule type" value="Genomic_DNA"/>
</dbReference>
<dbReference type="GO" id="GO:0003735">
    <property type="term" value="F:structural constituent of ribosome"/>
    <property type="evidence" value="ECO:0007669"/>
    <property type="project" value="InterPro"/>
</dbReference>
<evidence type="ECO:0000313" key="4">
    <source>
        <dbReference type="EMBL" id="ANB17638.1"/>
    </source>
</evidence>
<dbReference type="SUPFAM" id="SSF54565">
    <property type="entry name" value="Ribosomal protein S16"/>
    <property type="match status" value="1"/>
</dbReference>
<keyword evidence="2 3" id="KW-0687">Ribonucleoprotein</keyword>
<dbReference type="AlphaFoldDB" id="A0A160DTE3"/>
<comment type="similarity">
    <text evidence="3">Belongs to the bacterial ribosomal protein bS16 family.</text>
</comment>
<reference evidence="4 5" key="1">
    <citation type="submission" date="2016-04" db="EMBL/GenBank/DDBJ databases">
        <title>Complete genome sequence of Dokdonella koreensis DS-123T.</title>
        <authorList>
            <person name="Kim J.F."/>
            <person name="Lee H."/>
            <person name="Kwak M.-J."/>
        </authorList>
    </citation>
    <scope>NUCLEOTIDE SEQUENCE [LARGE SCALE GENOMIC DNA]</scope>
    <source>
        <strain evidence="4 5">DS-123</strain>
    </source>
</reference>
<evidence type="ECO:0000313" key="5">
    <source>
        <dbReference type="Proteomes" id="UP000076830"/>
    </source>
</evidence>
<dbReference type="InterPro" id="IPR020592">
    <property type="entry name" value="Ribosomal_bS16_CS"/>
</dbReference>
<dbReference type="HAMAP" id="MF_00385">
    <property type="entry name" value="Ribosomal_bS16"/>
    <property type="match status" value="1"/>
</dbReference>
<evidence type="ECO:0000256" key="2">
    <source>
        <dbReference type="ARBA" id="ARBA00023274"/>
    </source>
</evidence>
<dbReference type="RefSeq" id="WP_067645972.1">
    <property type="nucleotide sequence ID" value="NZ_CP015249.1"/>
</dbReference>
<evidence type="ECO:0000256" key="1">
    <source>
        <dbReference type="ARBA" id="ARBA00022980"/>
    </source>
</evidence>
<keyword evidence="5" id="KW-1185">Reference proteome</keyword>
<dbReference type="PATRIC" id="fig|1300342.3.peg.1574"/>
<dbReference type="OrthoDB" id="9807878at2"/>
<dbReference type="PANTHER" id="PTHR12919:SF20">
    <property type="entry name" value="SMALL RIBOSOMAL SUBUNIT PROTEIN BS16M"/>
    <property type="match status" value="1"/>
</dbReference>
<dbReference type="Gene3D" id="3.30.1320.10">
    <property type="match status" value="1"/>
</dbReference>
<dbReference type="InterPro" id="IPR000307">
    <property type="entry name" value="Ribosomal_bS16"/>
</dbReference>
<dbReference type="GO" id="GO:0006412">
    <property type="term" value="P:translation"/>
    <property type="evidence" value="ECO:0007669"/>
    <property type="project" value="UniProtKB-UniRule"/>
</dbReference>
<sequence length="87" mass="9835">MVKIRLSRGGAKKRPFYHIVVTDERNARDGRNIERVGFFNPIAAGKDVRLQIDTDRVKQWVEKGAQLTERVKVLYKEAAKSAAQPAA</sequence>
<gene>
    <name evidence="3" type="primary">rpsP</name>
    <name evidence="4" type="ORF">I596_1614</name>
</gene>
<dbReference type="InterPro" id="IPR023803">
    <property type="entry name" value="Ribosomal_bS16_dom_sf"/>
</dbReference>
<proteinExistence type="inferred from homology"/>
<dbReference type="Proteomes" id="UP000076830">
    <property type="component" value="Chromosome"/>
</dbReference>
<dbReference type="KEGG" id="dko:I596_1614"/>